<gene>
    <name evidence="3" type="ORF">BJ554DRAFT_7510</name>
</gene>
<protein>
    <submittedName>
        <fullName evidence="3">Uncharacterized protein</fullName>
    </submittedName>
</protein>
<evidence type="ECO:0000313" key="3">
    <source>
        <dbReference type="EMBL" id="KAG5460439.1"/>
    </source>
</evidence>
<keyword evidence="4" id="KW-1185">Reference proteome</keyword>
<evidence type="ECO:0000313" key="4">
    <source>
        <dbReference type="Proteomes" id="UP000673691"/>
    </source>
</evidence>
<sequence length="442" mass="46414">MPRRNPKRSQLASSAAGALAPSGVPDRLPRNPSLGPLSKAVDAAIAALADSRIANSYAITSAATPQDTPALTSPCFSLQGSQMCPAFASATVRFGANLVADDKSVDEWGPAVRRVFANVKNVQQFDNELRNFLALSSEKFYENVSGLLQGLAVHVGACNLTDNAAGAPGEAQTAPKLPVCLSTCLAWSRSVISGPPDKALYGGFFSPEPGTVTESGLANWNEAVPVNPDQQENNLCEDYPSRARWDALASGDAVCNTKSYEVDSGPVAPDRHEEVGASQWVVAAISAAVAAVVILALVGTSKSCCRGRVASMWTIFKRRKVAEATEPPTAATAFGSSVKDKAGLSLTVAEVDSDKPEAEAFGRLSSTTSKSLDLRRGSGIGSTSQGGDTFKVHNIQQLKLRHKHHEHPPVNNDEQAAQDGAAGNGRRLSRISAAGYETDESE</sequence>
<evidence type="ECO:0000256" key="2">
    <source>
        <dbReference type="SAM" id="Phobius"/>
    </source>
</evidence>
<feature type="non-terminal residue" evidence="3">
    <location>
        <position position="442"/>
    </location>
</feature>
<reference evidence="3 4" key="1">
    <citation type="journal article" name="Sci. Rep.">
        <title>Genome-scale phylogenetic analyses confirm Olpidium as the closest living zoosporic fungus to the non-flagellated, terrestrial fungi.</title>
        <authorList>
            <person name="Chang Y."/>
            <person name="Rochon D."/>
            <person name="Sekimoto S."/>
            <person name="Wang Y."/>
            <person name="Chovatia M."/>
            <person name="Sandor L."/>
            <person name="Salamov A."/>
            <person name="Grigoriev I.V."/>
            <person name="Stajich J.E."/>
            <person name="Spatafora J.W."/>
        </authorList>
    </citation>
    <scope>NUCLEOTIDE SEQUENCE [LARGE SCALE GENOMIC DNA]</scope>
    <source>
        <strain evidence="3">S191</strain>
    </source>
</reference>
<evidence type="ECO:0000256" key="1">
    <source>
        <dbReference type="SAM" id="MobiDB-lite"/>
    </source>
</evidence>
<dbReference type="Proteomes" id="UP000673691">
    <property type="component" value="Unassembled WGS sequence"/>
</dbReference>
<organism evidence="3 4">
    <name type="scientific">Olpidium bornovanus</name>
    <dbReference type="NCBI Taxonomy" id="278681"/>
    <lineage>
        <taxon>Eukaryota</taxon>
        <taxon>Fungi</taxon>
        <taxon>Fungi incertae sedis</taxon>
        <taxon>Olpidiomycota</taxon>
        <taxon>Olpidiomycotina</taxon>
        <taxon>Olpidiomycetes</taxon>
        <taxon>Olpidiales</taxon>
        <taxon>Olpidiaceae</taxon>
        <taxon>Olpidium</taxon>
    </lineage>
</organism>
<dbReference type="EMBL" id="JAEFCI010005220">
    <property type="protein sequence ID" value="KAG5460439.1"/>
    <property type="molecule type" value="Genomic_DNA"/>
</dbReference>
<keyword evidence="2" id="KW-0812">Transmembrane</keyword>
<name>A0A8H7ZVX9_9FUNG</name>
<comment type="caution">
    <text evidence="3">The sequence shown here is derived from an EMBL/GenBank/DDBJ whole genome shotgun (WGS) entry which is preliminary data.</text>
</comment>
<accession>A0A8H7ZVX9</accession>
<feature type="compositionally biased region" description="Low complexity" evidence="1">
    <location>
        <begin position="9"/>
        <end position="23"/>
    </location>
</feature>
<feature type="region of interest" description="Disordered" evidence="1">
    <location>
        <begin position="1"/>
        <end position="35"/>
    </location>
</feature>
<feature type="region of interest" description="Disordered" evidence="1">
    <location>
        <begin position="400"/>
        <end position="442"/>
    </location>
</feature>
<feature type="transmembrane region" description="Helical" evidence="2">
    <location>
        <begin position="280"/>
        <end position="298"/>
    </location>
</feature>
<keyword evidence="2" id="KW-1133">Transmembrane helix</keyword>
<dbReference type="AlphaFoldDB" id="A0A8H7ZVX9"/>
<proteinExistence type="predicted"/>
<keyword evidence="2" id="KW-0472">Membrane</keyword>